<gene>
    <name evidence="2" type="ORF">BOKJ2_LOCUS2001</name>
</gene>
<dbReference type="PANTHER" id="PTHR37427:SF2">
    <property type="entry name" value="SECRETED PROTEIN"/>
    <property type="match status" value="1"/>
</dbReference>
<protein>
    <submittedName>
        <fullName evidence="2">Uncharacterized protein</fullName>
    </submittedName>
</protein>
<feature type="signal peptide" evidence="1">
    <location>
        <begin position="1"/>
        <end position="17"/>
    </location>
</feature>
<dbReference type="OrthoDB" id="5855843at2759"/>
<dbReference type="EMBL" id="CAJFDH010000001">
    <property type="protein sequence ID" value="CAD5207317.1"/>
    <property type="molecule type" value="Genomic_DNA"/>
</dbReference>
<keyword evidence="3" id="KW-1185">Reference proteome</keyword>
<name>A0A811JV24_9BILA</name>
<comment type="caution">
    <text evidence="2">The sequence shown here is derived from an EMBL/GenBank/DDBJ whole genome shotgun (WGS) entry which is preliminary data.</text>
</comment>
<dbReference type="AlphaFoldDB" id="A0A811JV24"/>
<evidence type="ECO:0000313" key="2">
    <source>
        <dbReference type="EMBL" id="CAD5207317.1"/>
    </source>
</evidence>
<dbReference type="PANTHER" id="PTHR37427">
    <property type="entry name" value="PROTEIN CBG20963-RELATED"/>
    <property type="match status" value="1"/>
</dbReference>
<sequence length="128" mass="14267">MQKLLVLLTLVVVYVNCCDIQLSIRSLTPKPFQFQVEIPALKKKTDKATLTQVNQQKKVKIDGPNCANKQWIIRTFKQVGGKWVPAQQHTAKLDGFGRVLVTVNDDYLPLVTDRIGVSCSEGVICARG</sequence>
<keyword evidence="1" id="KW-0732">Signal</keyword>
<accession>A0A811JV24</accession>
<proteinExistence type="predicted"/>
<feature type="chain" id="PRO_5036220833" evidence="1">
    <location>
        <begin position="18"/>
        <end position="128"/>
    </location>
</feature>
<reference evidence="2" key="1">
    <citation type="submission" date="2020-09" db="EMBL/GenBank/DDBJ databases">
        <authorList>
            <person name="Kikuchi T."/>
        </authorList>
    </citation>
    <scope>NUCLEOTIDE SEQUENCE</scope>
    <source>
        <strain evidence="2">SH1</strain>
    </source>
</reference>
<dbReference type="Proteomes" id="UP000614601">
    <property type="component" value="Unassembled WGS sequence"/>
</dbReference>
<evidence type="ECO:0000313" key="3">
    <source>
        <dbReference type="Proteomes" id="UP000614601"/>
    </source>
</evidence>
<dbReference type="EMBL" id="CAJFCW020000001">
    <property type="protein sequence ID" value="CAG9085172.1"/>
    <property type="molecule type" value="Genomic_DNA"/>
</dbReference>
<dbReference type="Proteomes" id="UP000783686">
    <property type="component" value="Unassembled WGS sequence"/>
</dbReference>
<organism evidence="2 3">
    <name type="scientific">Bursaphelenchus okinawaensis</name>
    <dbReference type="NCBI Taxonomy" id="465554"/>
    <lineage>
        <taxon>Eukaryota</taxon>
        <taxon>Metazoa</taxon>
        <taxon>Ecdysozoa</taxon>
        <taxon>Nematoda</taxon>
        <taxon>Chromadorea</taxon>
        <taxon>Rhabditida</taxon>
        <taxon>Tylenchina</taxon>
        <taxon>Tylenchomorpha</taxon>
        <taxon>Aphelenchoidea</taxon>
        <taxon>Aphelenchoididae</taxon>
        <taxon>Bursaphelenchus</taxon>
    </lineage>
</organism>
<evidence type="ECO:0000256" key="1">
    <source>
        <dbReference type="SAM" id="SignalP"/>
    </source>
</evidence>